<reference evidence="3" key="1">
    <citation type="journal article" date="2020" name="Microbiol. Resour. Announc.">
        <title>Complete Genome Sequence of Geobacillus sp. Strain E55-1, Isolated from Mine Geyser in Japan.</title>
        <authorList>
            <person name="Miyazaki K."/>
            <person name="Hase E."/>
            <person name="Tokito N."/>
        </authorList>
    </citation>
    <scope>NUCLEOTIDE SEQUENCE [LARGE SCALE GENOMIC DNA]</scope>
    <source>
        <strain evidence="3">E55-1</strain>
    </source>
</reference>
<name>A0A679FS62_9BACL</name>
<dbReference type="Proteomes" id="UP000501421">
    <property type="component" value="Chromosome"/>
</dbReference>
<evidence type="ECO:0000256" key="1">
    <source>
        <dbReference type="SAM" id="MobiDB-lite"/>
    </source>
</evidence>
<keyword evidence="3" id="KW-1185">Reference proteome</keyword>
<dbReference type="EMBL" id="AP022557">
    <property type="protein sequence ID" value="BBW97919.1"/>
    <property type="molecule type" value="Genomic_DNA"/>
</dbReference>
<protein>
    <submittedName>
        <fullName evidence="2">Uncharacterized protein</fullName>
    </submittedName>
</protein>
<proteinExistence type="predicted"/>
<sequence length="47" mass="5384">MQRPPLGLNVPSLSYSEESQETNDVQGDNCHDVDVKRIFLLGYKKYV</sequence>
<evidence type="ECO:0000313" key="2">
    <source>
        <dbReference type="EMBL" id="BBW97919.1"/>
    </source>
</evidence>
<feature type="region of interest" description="Disordered" evidence="1">
    <location>
        <begin position="1"/>
        <end position="28"/>
    </location>
</feature>
<organism evidence="2 3">
    <name type="scientific">Geobacillus subterraneus</name>
    <dbReference type="NCBI Taxonomy" id="129338"/>
    <lineage>
        <taxon>Bacteria</taxon>
        <taxon>Bacillati</taxon>
        <taxon>Bacillota</taxon>
        <taxon>Bacilli</taxon>
        <taxon>Bacillales</taxon>
        <taxon>Anoxybacillaceae</taxon>
        <taxon>Geobacillus</taxon>
    </lineage>
</organism>
<dbReference type="AlphaFoldDB" id="A0A679FS62"/>
<feature type="compositionally biased region" description="Polar residues" evidence="1">
    <location>
        <begin position="11"/>
        <end position="26"/>
    </location>
</feature>
<evidence type="ECO:0000313" key="3">
    <source>
        <dbReference type="Proteomes" id="UP000501421"/>
    </source>
</evidence>
<gene>
    <name evidence="2" type="ORF">GsuE55_27520</name>
</gene>
<accession>A0A679FS62</accession>